<evidence type="ECO:0000313" key="1">
    <source>
        <dbReference type="EMBL" id="ROP34867.1"/>
    </source>
</evidence>
<gene>
    <name evidence="1" type="ORF">EDD40_0071</name>
</gene>
<reference evidence="1 2" key="1">
    <citation type="submission" date="2018-11" db="EMBL/GenBank/DDBJ databases">
        <title>Sequencing the genomes of 1000 actinobacteria strains.</title>
        <authorList>
            <person name="Klenk H.-P."/>
        </authorList>
    </citation>
    <scope>NUCLEOTIDE SEQUENCE [LARGE SCALE GENOMIC DNA]</scope>
    <source>
        <strain evidence="1 2">DSM 44231</strain>
    </source>
</reference>
<organism evidence="1 2">
    <name type="scientific">Saccharothrix texasensis</name>
    <dbReference type="NCBI Taxonomy" id="103734"/>
    <lineage>
        <taxon>Bacteria</taxon>
        <taxon>Bacillati</taxon>
        <taxon>Actinomycetota</taxon>
        <taxon>Actinomycetes</taxon>
        <taxon>Pseudonocardiales</taxon>
        <taxon>Pseudonocardiaceae</taxon>
        <taxon>Saccharothrix</taxon>
    </lineage>
</organism>
<comment type="caution">
    <text evidence="1">The sequence shown here is derived from an EMBL/GenBank/DDBJ whole genome shotgun (WGS) entry which is preliminary data.</text>
</comment>
<dbReference type="Proteomes" id="UP000268727">
    <property type="component" value="Unassembled WGS sequence"/>
</dbReference>
<dbReference type="AlphaFoldDB" id="A0A3N1GXC1"/>
<proteinExistence type="predicted"/>
<protein>
    <submittedName>
        <fullName evidence="1">Uncharacterized protein</fullName>
    </submittedName>
</protein>
<evidence type="ECO:0000313" key="2">
    <source>
        <dbReference type="Proteomes" id="UP000268727"/>
    </source>
</evidence>
<dbReference type="EMBL" id="RJKM01000001">
    <property type="protein sequence ID" value="ROP34867.1"/>
    <property type="molecule type" value="Genomic_DNA"/>
</dbReference>
<dbReference type="RefSeq" id="WP_170184879.1">
    <property type="nucleotide sequence ID" value="NZ_RJKM01000001.1"/>
</dbReference>
<sequence length="534" mass="54792">MNDSAAAAADRVLVRLRPIAQVTPTATGLHARGWRSGFTLRGGKGLWAIWQRLAGPLADGVPPARLAAPDDAPPVVAKALELIIGQLREHDLLVEVPAAWAAAPGDTGGPDPGPPPHVASWLESVAPVPLRAWRRMRSTPVAVVGGGAPAAAARRTLLATGLEPELRPGDGPLLLLAGGHAVAAGCAADVGFVVRPGPAADVLADAAAVAARLGGEPGPPPEVLAALVGSAAAHRLVCAVGGLPDPSTEAVNLWHDSPPPDPPHQPVLVARLDPLRAEYHPWLSEVRPGEPDGTLVRVLGDPELGPVPAPGPGSLPQSPVALAASGDVVGFGTTDRAARLDAVIRAAHRLAPDGAVLGADRRHADGLALRTAARRLAGTPVAEDEWLTDPTARRWWKAVVLRFALPAAVEVTRLAERVVRARVHAGGHELSWAVEASAADAVAFAAMAAAGRAQAGLSDTVVLSGAMPVHVPDGVDASRPDRDRHWPLGVRDAEEGLQDDLRRLLGVAEVEPVGLGPVLDAAGVVGRAVPEVGR</sequence>
<keyword evidence="2" id="KW-1185">Reference proteome</keyword>
<name>A0A3N1GXC1_9PSEU</name>
<accession>A0A3N1GXC1</accession>